<protein>
    <recommendedName>
        <fullName evidence="3">O-fucosyltransferase family protein</fullName>
    </recommendedName>
</protein>
<dbReference type="Proteomes" id="UP000230002">
    <property type="component" value="Unassembled WGS sequence"/>
</dbReference>
<evidence type="ECO:0008006" key="3">
    <source>
        <dbReference type="Google" id="ProtNLM"/>
    </source>
</evidence>
<reference evidence="1 2" key="1">
    <citation type="journal article" date="2015" name="Sci. Rep.">
        <title>Chromosome-level genome map provides insights into diverse defense mechanisms in the medicinal fungus Ganoderma sinense.</title>
        <authorList>
            <person name="Zhu Y."/>
            <person name="Xu J."/>
            <person name="Sun C."/>
            <person name="Zhou S."/>
            <person name="Xu H."/>
            <person name="Nelson D.R."/>
            <person name="Qian J."/>
            <person name="Song J."/>
            <person name="Luo H."/>
            <person name="Xiang L."/>
            <person name="Li Y."/>
            <person name="Xu Z."/>
            <person name="Ji A."/>
            <person name="Wang L."/>
            <person name="Lu S."/>
            <person name="Hayward A."/>
            <person name="Sun W."/>
            <person name="Li X."/>
            <person name="Schwartz D.C."/>
            <person name="Wang Y."/>
            <person name="Chen S."/>
        </authorList>
    </citation>
    <scope>NUCLEOTIDE SEQUENCE [LARGE SCALE GENOMIC DNA]</scope>
    <source>
        <strain evidence="1 2">ZZ0214-1</strain>
    </source>
</reference>
<dbReference type="PANTHER" id="PTHR36050">
    <property type="entry name" value="O-FUCOSYLTRANSFERASE 30"/>
    <property type="match status" value="1"/>
</dbReference>
<sequence>MFTQGDPAQAYNGLQKYIPLSQPLSAPGGFHNQRIALENALVLARLLNRTLLLPPVRLGVPLAYVPFDDLYRMAANATKSGLEHCATIHARPSPAPECENYESYTHIPWGWLVDLPALQSAQPLLPGWNFTDAWLQTHLNLSAGDVFRLKDSSRNQHAFQDFVPPRRPLRPSPPRKFSEPLHLSALARRPEQLLMLGSLFGSSRLHLRARANRDMRRQVREKMVFTNPHLAAVADAIRAALGGTYLAVHLRIEDGYFEVKAQKNVRRTWWRLLQVGLGFSDDEIASLEEELLPEEEPLDPPIFATDSSVLRFPHPPLPPFPSNASTAAGFSCRGLLHSAPHLKRLNAPLYISTDAGSPTLNPLLWRFLRTFPCTFFLEDFTEQTRPLGALRSEMDGVPLAKFLMPFVDAMVAGQAYQVVGTELSTFSGFVTDVLWRRYHGFEIVQRG</sequence>
<comment type="caution">
    <text evidence="1">The sequence shown here is derived from an EMBL/GenBank/DDBJ whole genome shotgun (WGS) entry which is preliminary data.</text>
</comment>
<dbReference type="EMBL" id="AYKW01000002">
    <property type="protein sequence ID" value="PIL35934.1"/>
    <property type="molecule type" value="Genomic_DNA"/>
</dbReference>
<evidence type="ECO:0000313" key="1">
    <source>
        <dbReference type="EMBL" id="PIL35934.1"/>
    </source>
</evidence>
<proteinExistence type="predicted"/>
<accession>A0A2G8SQ93</accession>
<evidence type="ECO:0000313" key="2">
    <source>
        <dbReference type="Proteomes" id="UP000230002"/>
    </source>
</evidence>
<dbReference type="PANTHER" id="PTHR36050:SF1">
    <property type="entry name" value="O-FUCOSYLTRANSFERASE 30"/>
    <property type="match status" value="1"/>
</dbReference>
<dbReference type="OrthoDB" id="1882547at2759"/>
<organism evidence="1 2">
    <name type="scientific">Ganoderma sinense ZZ0214-1</name>
    <dbReference type="NCBI Taxonomy" id="1077348"/>
    <lineage>
        <taxon>Eukaryota</taxon>
        <taxon>Fungi</taxon>
        <taxon>Dikarya</taxon>
        <taxon>Basidiomycota</taxon>
        <taxon>Agaricomycotina</taxon>
        <taxon>Agaricomycetes</taxon>
        <taxon>Polyporales</taxon>
        <taxon>Polyporaceae</taxon>
        <taxon>Ganoderma</taxon>
    </lineage>
</organism>
<keyword evidence="2" id="KW-1185">Reference proteome</keyword>
<gene>
    <name evidence="1" type="ORF">GSI_01594</name>
</gene>
<dbReference type="AlphaFoldDB" id="A0A2G8SQ93"/>
<dbReference type="STRING" id="1077348.A0A2G8SQ93"/>
<name>A0A2G8SQ93_9APHY</name>